<comment type="caution">
    <text evidence="3">The sequence shown here is derived from an EMBL/GenBank/DDBJ whole genome shotgun (WGS) entry which is preliminary data.</text>
</comment>
<dbReference type="Pfam" id="PF05345">
    <property type="entry name" value="He_PIG"/>
    <property type="match status" value="3"/>
</dbReference>
<sequence>MSIAQRTVPGSVQRFLLAFIAAAGFMPLANAAINKPPVISGTPSTTATVGQAYSFTPSARDPEGKYVSFGIRNQPSWATFSRTTGKLSGTPRSAGTSSSIEIYAWDGVNAKALPRFSIAVKSSSGSNRAPTISGSPATSVTVGSSYSFRPTASDPDGNSLGFTITNRPSWATFSTSTGQLSGSPTSSHVGTYSNIVIKVSDGKVTASLPAFTIQVKSSGSSNTAPRISGTPTTSIKAGSAYSFTPSASDANGDSLTFTITNKPSWATFSASTGRLSGTPTAAQVGTYSNIVIKVSDGKASASLSAFSISVTATANGTASLSWTPPTRNTDGSSLTNLSGYRIYYGTSSNSLNQTVQVNNPSVSTYVIENLSPATYYFAVKSLTSGGAESSLSNVASKTVN</sequence>
<dbReference type="InterPro" id="IPR013783">
    <property type="entry name" value="Ig-like_fold"/>
</dbReference>
<protein>
    <recommendedName>
        <fullName evidence="2">Fibronectin type-III domain-containing protein</fullName>
    </recommendedName>
</protein>
<feature type="chain" id="PRO_5032361056" description="Fibronectin type-III domain-containing protein" evidence="1">
    <location>
        <begin position="32"/>
        <end position="400"/>
    </location>
</feature>
<evidence type="ECO:0000313" key="4">
    <source>
        <dbReference type="Proteomes" id="UP000588068"/>
    </source>
</evidence>
<dbReference type="CDD" id="cd00063">
    <property type="entry name" value="FN3"/>
    <property type="match status" value="1"/>
</dbReference>
<evidence type="ECO:0000256" key="1">
    <source>
        <dbReference type="SAM" id="SignalP"/>
    </source>
</evidence>
<dbReference type="RefSeq" id="WP_184330835.1">
    <property type="nucleotide sequence ID" value="NZ_JACHHZ010000002.1"/>
</dbReference>
<feature type="signal peptide" evidence="1">
    <location>
        <begin position="1"/>
        <end position="31"/>
    </location>
</feature>
<dbReference type="AlphaFoldDB" id="A0A841HKW7"/>
<dbReference type="InterPro" id="IPR003961">
    <property type="entry name" value="FN3_dom"/>
</dbReference>
<dbReference type="SUPFAM" id="SSF49313">
    <property type="entry name" value="Cadherin-like"/>
    <property type="match status" value="3"/>
</dbReference>
<keyword evidence="1" id="KW-0732">Signal</keyword>
<evidence type="ECO:0000259" key="2">
    <source>
        <dbReference type="PROSITE" id="PS50853"/>
    </source>
</evidence>
<dbReference type="GO" id="GO:0016020">
    <property type="term" value="C:membrane"/>
    <property type="evidence" value="ECO:0007669"/>
    <property type="project" value="InterPro"/>
</dbReference>
<dbReference type="SMART" id="SM00736">
    <property type="entry name" value="CADG"/>
    <property type="match status" value="2"/>
</dbReference>
<dbReference type="Gene3D" id="2.60.40.10">
    <property type="entry name" value="Immunoglobulins"/>
    <property type="match status" value="4"/>
</dbReference>
<dbReference type="InterPro" id="IPR006644">
    <property type="entry name" value="Cadg"/>
</dbReference>
<feature type="domain" description="Fibronectin type-III" evidence="2">
    <location>
        <begin position="304"/>
        <end position="400"/>
    </location>
</feature>
<dbReference type="PROSITE" id="PS50853">
    <property type="entry name" value="FN3"/>
    <property type="match status" value="1"/>
</dbReference>
<keyword evidence="4" id="KW-1185">Reference proteome</keyword>
<proteinExistence type="predicted"/>
<dbReference type="InterPro" id="IPR015919">
    <property type="entry name" value="Cadherin-like_sf"/>
</dbReference>
<dbReference type="SMART" id="SM00060">
    <property type="entry name" value="FN3"/>
    <property type="match status" value="1"/>
</dbReference>
<dbReference type="InterPro" id="IPR036116">
    <property type="entry name" value="FN3_sf"/>
</dbReference>
<organism evidence="3 4">
    <name type="scientific">Povalibacter uvarum</name>
    <dbReference type="NCBI Taxonomy" id="732238"/>
    <lineage>
        <taxon>Bacteria</taxon>
        <taxon>Pseudomonadati</taxon>
        <taxon>Pseudomonadota</taxon>
        <taxon>Gammaproteobacteria</taxon>
        <taxon>Steroidobacterales</taxon>
        <taxon>Steroidobacteraceae</taxon>
        <taxon>Povalibacter</taxon>
    </lineage>
</organism>
<evidence type="ECO:0000313" key="3">
    <source>
        <dbReference type="EMBL" id="MBB6092940.1"/>
    </source>
</evidence>
<dbReference type="Proteomes" id="UP000588068">
    <property type="component" value="Unassembled WGS sequence"/>
</dbReference>
<dbReference type="GO" id="GO:0005509">
    <property type="term" value="F:calcium ion binding"/>
    <property type="evidence" value="ECO:0007669"/>
    <property type="project" value="InterPro"/>
</dbReference>
<name>A0A841HKW7_9GAMM</name>
<accession>A0A841HKW7</accession>
<reference evidence="3 4" key="1">
    <citation type="submission" date="2020-08" db="EMBL/GenBank/DDBJ databases">
        <title>Genomic Encyclopedia of Type Strains, Phase IV (KMG-IV): sequencing the most valuable type-strain genomes for metagenomic binning, comparative biology and taxonomic classification.</title>
        <authorList>
            <person name="Goeker M."/>
        </authorList>
    </citation>
    <scope>NUCLEOTIDE SEQUENCE [LARGE SCALE GENOMIC DNA]</scope>
    <source>
        <strain evidence="3 4">DSM 26723</strain>
    </source>
</reference>
<gene>
    <name evidence="3" type="ORF">HNQ60_001818</name>
</gene>
<dbReference type="SUPFAM" id="SSF49265">
    <property type="entry name" value="Fibronectin type III"/>
    <property type="match status" value="1"/>
</dbReference>
<dbReference type="EMBL" id="JACHHZ010000002">
    <property type="protein sequence ID" value="MBB6092940.1"/>
    <property type="molecule type" value="Genomic_DNA"/>
</dbReference>